<feature type="region of interest" description="N-terminal hotdog fold" evidence="9">
    <location>
        <begin position="3216"/>
        <end position="3333"/>
    </location>
</feature>
<dbReference type="PROSITE" id="PS50075">
    <property type="entry name" value="CARRIER"/>
    <property type="match status" value="3"/>
</dbReference>
<keyword evidence="8" id="KW-0677">Repeat</keyword>
<dbReference type="Pfam" id="PF00550">
    <property type="entry name" value="PP-binding"/>
    <property type="match status" value="3"/>
</dbReference>
<dbReference type="InterPro" id="IPR057326">
    <property type="entry name" value="KR_dom"/>
</dbReference>
<protein>
    <submittedName>
        <fullName evidence="13">Beta-ketoacyl synthase</fullName>
    </submittedName>
</protein>
<dbReference type="InterPro" id="IPR020841">
    <property type="entry name" value="PKS_Beta-ketoAc_synthase_dom"/>
</dbReference>
<dbReference type="InterPro" id="IPR042104">
    <property type="entry name" value="PKS_dehydratase_sf"/>
</dbReference>
<dbReference type="GO" id="GO:0004315">
    <property type="term" value="F:3-oxoacyl-[acyl-carrier-protein] synthase activity"/>
    <property type="evidence" value="ECO:0007669"/>
    <property type="project" value="InterPro"/>
</dbReference>
<dbReference type="Pfam" id="PF08659">
    <property type="entry name" value="KR"/>
    <property type="match status" value="2"/>
</dbReference>
<dbReference type="SMART" id="SM00826">
    <property type="entry name" value="PKS_DH"/>
    <property type="match status" value="1"/>
</dbReference>
<evidence type="ECO:0000256" key="1">
    <source>
        <dbReference type="ARBA" id="ARBA00003299"/>
    </source>
</evidence>
<feature type="region of interest" description="C-terminal hotdog fold" evidence="9">
    <location>
        <begin position="1672"/>
        <end position="1818"/>
    </location>
</feature>
<evidence type="ECO:0000256" key="3">
    <source>
        <dbReference type="ARBA" id="ARBA00004789"/>
    </source>
</evidence>
<feature type="active site" description="Proton donor; for dehydratase activity" evidence="9">
    <location>
        <position position="195"/>
    </location>
</feature>
<dbReference type="Gene3D" id="1.10.1200.10">
    <property type="entry name" value="ACP-like"/>
    <property type="match status" value="3"/>
</dbReference>
<dbReference type="SUPFAM" id="SSF47336">
    <property type="entry name" value="ACP-like"/>
    <property type="match status" value="3"/>
</dbReference>
<dbReference type="InterPro" id="IPR016039">
    <property type="entry name" value="Thiolase-like"/>
</dbReference>
<keyword evidence="5" id="KW-0963">Cytoplasm</keyword>
<keyword evidence="6" id="KW-0597">Phosphoprotein</keyword>
<dbReference type="Pfam" id="PF21394">
    <property type="entry name" value="Beta-ketacyl_N"/>
    <property type="match status" value="2"/>
</dbReference>
<dbReference type="KEGG" id="cce:Ccel_0861"/>
<comment type="function">
    <text evidence="1">Involved in some intermediate steps for the synthesis of the antibiotic polyketide bacillaene which is involved in secondary metabolism.</text>
</comment>
<evidence type="ECO:0000313" key="14">
    <source>
        <dbReference type="Proteomes" id="UP000001349"/>
    </source>
</evidence>
<feature type="domain" description="PKS/mFAS DH" evidence="12">
    <location>
        <begin position="3216"/>
        <end position="3489"/>
    </location>
</feature>
<evidence type="ECO:0000256" key="7">
    <source>
        <dbReference type="ARBA" id="ARBA00022679"/>
    </source>
</evidence>
<feature type="region of interest" description="C-terminal hotdog fold" evidence="9">
    <location>
        <begin position="134"/>
        <end position="285"/>
    </location>
</feature>
<dbReference type="InterPro" id="IPR009081">
    <property type="entry name" value="PP-bd_ACP"/>
</dbReference>
<gene>
    <name evidence="13" type="ordered locus">Ccel_0861</name>
</gene>
<dbReference type="Gene3D" id="3.40.47.10">
    <property type="match status" value="2"/>
</dbReference>
<comment type="pathway">
    <text evidence="3">Antibiotic biosynthesis; bacillaene biosynthesis.</text>
</comment>
<dbReference type="GO" id="GO:0005737">
    <property type="term" value="C:cytoplasm"/>
    <property type="evidence" value="ECO:0007669"/>
    <property type="project" value="UniProtKB-SubCell"/>
</dbReference>
<feature type="region of interest" description="N-terminal hotdog fold" evidence="9">
    <location>
        <begin position="1"/>
        <end position="120"/>
    </location>
</feature>
<dbReference type="SMART" id="SM00823">
    <property type="entry name" value="PKS_PP"/>
    <property type="match status" value="3"/>
</dbReference>
<dbReference type="InterPro" id="IPR049552">
    <property type="entry name" value="PKS_DH_N"/>
</dbReference>
<evidence type="ECO:0000256" key="2">
    <source>
        <dbReference type="ARBA" id="ARBA00004496"/>
    </source>
</evidence>
<evidence type="ECO:0000259" key="12">
    <source>
        <dbReference type="PROSITE" id="PS52019"/>
    </source>
</evidence>
<dbReference type="PROSITE" id="PS52004">
    <property type="entry name" value="KS3_2"/>
    <property type="match status" value="2"/>
</dbReference>
<dbReference type="PANTHER" id="PTHR43775">
    <property type="entry name" value="FATTY ACID SYNTHASE"/>
    <property type="match status" value="1"/>
</dbReference>
<reference evidence="13 14" key="1">
    <citation type="submission" date="2009-01" db="EMBL/GenBank/DDBJ databases">
        <title>Complete sequence of Clostridium cellulolyticum H10.</title>
        <authorList>
            <consortium name="US DOE Joint Genome Institute"/>
            <person name="Lucas S."/>
            <person name="Copeland A."/>
            <person name="Lapidus A."/>
            <person name="Glavina del Rio T."/>
            <person name="Dalin E."/>
            <person name="Tice H."/>
            <person name="Bruce D."/>
            <person name="Goodwin L."/>
            <person name="Pitluck S."/>
            <person name="Chertkov O."/>
            <person name="Saunders E."/>
            <person name="Brettin T."/>
            <person name="Detter J.C."/>
            <person name="Han C."/>
            <person name="Larimer F."/>
            <person name="Land M."/>
            <person name="Hauser L."/>
            <person name="Kyrpides N."/>
            <person name="Ivanova N."/>
            <person name="Zhou J."/>
            <person name="Richardson P."/>
        </authorList>
    </citation>
    <scope>NUCLEOTIDE SEQUENCE [LARGE SCALE GENOMIC DNA]</scope>
    <source>
        <strain evidence="14">ATCC 35319 / DSM 5812 / JCM 6584 / H10</strain>
    </source>
</reference>
<dbReference type="Proteomes" id="UP000001349">
    <property type="component" value="Chromosome"/>
</dbReference>
<feature type="domain" description="Carrier" evidence="10">
    <location>
        <begin position="2356"/>
        <end position="2429"/>
    </location>
</feature>
<dbReference type="InterPro" id="IPR013968">
    <property type="entry name" value="PKS_KR"/>
</dbReference>
<dbReference type="GO" id="GO:0004312">
    <property type="term" value="F:fatty acid synthase activity"/>
    <property type="evidence" value="ECO:0007669"/>
    <property type="project" value="TreeGrafter"/>
</dbReference>
<keyword evidence="4" id="KW-0596">Phosphopantetheine</keyword>
<dbReference type="Gene3D" id="3.30.70.3290">
    <property type="match status" value="1"/>
</dbReference>
<dbReference type="CDD" id="cd00833">
    <property type="entry name" value="PKS"/>
    <property type="match status" value="2"/>
</dbReference>
<dbReference type="InterPro" id="IPR020806">
    <property type="entry name" value="PKS_PP-bd"/>
</dbReference>
<dbReference type="InterPro" id="IPR054514">
    <property type="entry name" value="RhiE-like_linker"/>
</dbReference>
<name>B8I8K0_RUMCH</name>
<evidence type="ECO:0000256" key="5">
    <source>
        <dbReference type="ARBA" id="ARBA00022490"/>
    </source>
</evidence>
<keyword evidence="14" id="KW-1185">Reference proteome</keyword>
<feature type="domain" description="Carrier" evidence="10">
    <location>
        <begin position="2972"/>
        <end position="3049"/>
    </location>
</feature>
<dbReference type="eggNOG" id="COG3321">
    <property type="taxonomic scope" value="Bacteria"/>
</dbReference>
<evidence type="ECO:0000259" key="11">
    <source>
        <dbReference type="PROSITE" id="PS52004"/>
    </source>
</evidence>
<evidence type="ECO:0000256" key="6">
    <source>
        <dbReference type="ARBA" id="ARBA00022553"/>
    </source>
</evidence>
<dbReference type="Gene3D" id="3.10.129.110">
    <property type="entry name" value="Polyketide synthase dehydratase"/>
    <property type="match status" value="3"/>
</dbReference>
<feature type="domain" description="Ketosynthase family 3 (KS3)" evidence="11">
    <location>
        <begin position="935"/>
        <end position="1365"/>
    </location>
</feature>
<dbReference type="SMART" id="SM00822">
    <property type="entry name" value="PKS_KR"/>
    <property type="match status" value="2"/>
</dbReference>
<dbReference type="InterPro" id="IPR049900">
    <property type="entry name" value="PKS_mFAS_DH"/>
</dbReference>
<sequence>MTNYNEFEFYTTVRSDDYVVRDHRVHQVRIMPGVTFLDIVYRILNEEGFDLSGLELRNILFKEPIAVTEAFDKEICIKLKNSKEFGIITALSRKVKDDKILSEEWDLNFQCELNTGKEKVSKTIDIEKLKKDAVKVIDTDEAYAHTRKINIHHFEFMKALGDIYIGEGYLMAEVHLSDLAKEFLGDFYLHPAYMDFSTLVPYKLKNLEIIEETVFKPFIPIYIESFRAFDSLKDLCYIYVKEENVTLTKSQDVTYADWELFGEDGEVETIFKRMAAKCIRSKELIEGLQEIGKDLKQKATRRQAEAPVQPAYDIPEKRNEADQGEMSQLELIRRDLKELVARVQGVAVDKVSLDAGFYDQGLDSSNLLQLVQEIEYKVGQQLYPTLLFEYTNICELADFLVKEYGNGYKFSTKAQETEKPVIPMCFNRVWEKSDPKITTKKPENGTTVVFDSNRKLYNALKSFDKNTLLVEPGESFKYNGTDIFVINPDSPEDYNSLTEILKEKGMLPERIVYLWNKEETDCSAEEVQVGIQKGVYSVFYLTRALMEQKLKNGVDTLYIYKTKKGGQPYNSALSGFAKAANAENPKFTYRVIGVEGKETGNKLLDVIQRELNIEAGTDTDVLYKDGARYSKHFKRIYAEQKPKATVVKENGVYLITGGAGGLGIIFAEHLASIAKVRLVLTGRSKVDGKKENQFNKLERNGSRVTYISCDVSNRNEVNRLISDIKSKFGEINGVIHSAGVIRDAYILKKTTEEMNEVFASKVYGTIYLDEALKNEKLDFFVLFSSMAAVVGNSGQCDYAYANGFIDGYAGYREFLVSEGTRFGRTIAFNWPLWKNGGMGIDEQTLSMMRARGGIVPLNTENGLKTFEDALTQPYSQLLVVEGEEEKVLNALRIGEEYCDVGEEKGEFITAGEIEEIIKQSTAMKKADSVRPGNNDDDIAIIGFSGRYPMAKDVDEFWENLKNGKDCVSEIPADRYDWREYFDPDKNKIGKTYTKWGGFIDDADKFDPLFFNISPREAEVMDPQERMFLETVWRAIEDSGNTKTQLSKGKTGVFVGVMWGQYNLLETEINGRPTLVNTIYASIANRVSYTLNFRGPSIALDTMCSSSLTAIHLACDSIRKGESDIAIAGGVNLSLQPNKYVFLSQQKFTSSEGKCRAFGDGGDGYVPGEGIGAIILKPLKKAVANGDRIYAVIKGSTINHGGKTSGFTVPNPNSQAALMSDVLKKSNINPRTISYIEAHGTGTSLGDPIEIKGLLKAFGEYTNEKGFCSIGSVKSNIGHLESASGIAGITKVLLQMKYKMLVPSIHTETLNSKIDFKESQFYVQRELSEWKQPVIVENGVEKVYPRRAGISSFGAGGSNAHIILEEYGNNENLTDNPKTAQIVVLSAKTREQLKEYAQKLYGFIGKNENSSLRLCDIAYTLMAGREAMDVRISVVAKDLTELSEKLNCYIEERPTEGLYEGNLELTRPVGGDMNALLKEGDLDAIAKAWAGGISINPSALSEGYKPQIVSLPTYPFAKESFKIDMTKASNKTGNGFSALHPLVDINQSTLEEESFKKTLSQEEFFLKDHIVGGKTMLPGAAFIEMARAAGHIAGKNPVKTFRDIVWARPITLSGKAHDVNINLYTDKTGILYEVSGIENGSKVVYSQGKLGYELPETASKEKIDLEEVKKRCTYTKSMSESYSLFKQMGFDYGNSFKVTKQMWSGDKEALVKLKLPEELSKGFNEFGLHPSLMDGALRTVIGVGLREAEKNPTLRIPFALGQIEIFKPLEEECLSYAHLSDESQGEILKYDITILSLQGEVLVKIKDFQTRAYKLAVAGNKAELKDLIYYKASWEKMEITRDEYDVENIKKIDSVIVFDTGHELQNEFEMLLNSTAREQKEIILVKPGTSFNRDDDKTYTINPKSHEDYQELFKSLTQQGKSITNIIHLWSMNSNTLDLSGKIGCNELIKKLDSTNDTGLYSIMYIFRAVTALKLENRTRCLFTFKGGRDNIQVCQEAVSGFANSITSVNHRFELISVQFDEYTLENVTIPPVLAVELTSKNVSNGMEISYENGERFIKQISRVEELGAGDSNILKPQGVYIITGGVGGLGMIFARYLAKKYNARLALTGRSPFNKDTEEKLSSLKGLGGEAIYCRGDIVSTEDTQRIVKEVKDAFGGIDGIIHSAGLSGEKSVMEVDRNDFEKIMLAKTHGLINLDLTTKDEALDFIALFSSISSIVGDFGGCSYATANSFLDRYAYARSAQVSLGNRKGITLSIDWPLWGGGGLELPEEMAALYFEYSGMKPINAETGLKAFEDALRSGCIQLIVAGGDNRKVDRALKVGRGKGAEAASVELMGEISLQETENKPEGSQESMILEQAEEYLKGLLSNTINLPAERINAKLPLEKYGIDSVMIMEINSLLEKDFDSLPKTLLFEYSNLHDLAKYFVKNHSSKIMEIRKIEVEPEQHLKATNREIITSSNDAATLKPFKSRFTNSTLRSESVSSESGVMDIAIIGLSGQYPMAENLEEFWENLKVGKDCITEIPLERWDYRDYYDPDRNKKGKVYSKWGGFIDDADKFDPFFFNISPREAELLDPQERIFLETAWETIEDSGYTRKTLADKRVGVFVATMFAQSQIFSAEEQLKGNPYSAWTFFSSVANRVSYFMNFNGPSLSVDTACSSALEAIRQGCQNILSGNCDMAIAGGVNLTLHPSKYVFLCSASFLSSDGRCRSFGEGGDGYVPGEGVGAVMLKPLHKAVADGDHIYGVIKGISINHGGKTNGYTVPSPNAQADLISDVLNKTGINAKTISYIEAHGTGTSLGDPIEITGLQKSFREHTEDRQYCSIGSVKSNIGHLESAAGVAAVTKVLLQMKHKKLVPSLHSKVLNLNIDFEQSPFVVQQSYEEWKQPIEEKSGITKKYPRRAGISGFGAGGTNVHIILEEYEPKSSGQDKKNMQIVVLSAKNEDRLKAYANKLLTYLEKNTEQRLKEVIDENEVIERIKDDISGIASGILDIDREEIDQDEDIDEYGFDPLAIETLCRAINAKYGNVMEPAVVSGCGSITGLAKQIGAGRTEDLGRLLGIAPKIKSIMVEADSDSTSLENIAYTLQVGREAFEERLAVTVSSIGELKEKLAAFCDGKSNIDRLYRGNTRSSNSDMDFLIDGKEGDKYFKSLIESKNLSKIGRLWVSGVDIDWDRLYMGTKPGKVSLPTYPFDKESYWYPRTGKIIHTSERVTANTLHPMLECNVSTLKEQRYVTTLTEDMPFISDHLGSDMKILSSLALLEAALAAGELSAEEKVKVIQGINWGSPIVVSGDNTELSISLYSADPLVEFEVSTLSCGKRIIHCQGTIGFEASPAETSFNYKVFKNKCSSTDILNSEEFYLMLGNIGLKYGENFKVVKEWAFMGNQAATLMVMPDTKEQTNDFTLNPTLLEGIMQTATALLKERDDVYMTLCMDAISIFKPLTKECHVQTVLREDKGGLATFDINIFDLQGQVLVSVKNLSLKVPDNIRHAIPDIDDGMLENLLKRLEEGELDEGNFEQLLGGIINE</sequence>
<dbReference type="STRING" id="394503.Ccel_0861"/>
<dbReference type="InterPro" id="IPR050091">
    <property type="entry name" value="PKS_NRPS_Biosynth_Enz"/>
</dbReference>
<dbReference type="InterPro" id="IPR036291">
    <property type="entry name" value="NAD(P)-bd_dom_sf"/>
</dbReference>
<dbReference type="InterPro" id="IPR020807">
    <property type="entry name" value="PKS_DH"/>
</dbReference>
<feature type="domain" description="Ketosynthase family 3 (KS3)" evidence="11">
    <location>
        <begin position="2487"/>
        <end position="2919"/>
    </location>
</feature>
<dbReference type="EMBL" id="CP001348">
    <property type="protein sequence ID" value="ACL75233.1"/>
    <property type="molecule type" value="Genomic_DNA"/>
</dbReference>
<feature type="region of interest" description="N-terminal hotdog fold" evidence="9">
    <location>
        <begin position="1539"/>
        <end position="1656"/>
    </location>
</feature>
<feature type="active site" description="Proton acceptor; for dehydratase activity" evidence="9">
    <location>
        <position position="23"/>
    </location>
</feature>
<evidence type="ECO:0000256" key="9">
    <source>
        <dbReference type="PROSITE-ProRule" id="PRU01363"/>
    </source>
</evidence>
<dbReference type="OrthoDB" id="9765680at2"/>
<evidence type="ECO:0000259" key="10">
    <source>
        <dbReference type="PROSITE" id="PS50075"/>
    </source>
</evidence>
<dbReference type="CDD" id="cd08953">
    <property type="entry name" value="KR_2_SDR_x"/>
    <property type="match status" value="2"/>
</dbReference>
<dbReference type="InterPro" id="IPR049490">
    <property type="entry name" value="C883_1060-like_KR_N"/>
</dbReference>
<dbReference type="InterPro" id="IPR032821">
    <property type="entry name" value="PKS_assoc"/>
</dbReference>
<feature type="active site" description="Proton acceptor; for dehydratase activity" evidence="9">
    <location>
        <position position="1568"/>
    </location>
</feature>
<feature type="domain" description="PKS/mFAS DH" evidence="12">
    <location>
        <begin position="1539"/>
        <end position="1818"/>
    </location>
</feature>
<dbReference type="InterPro" id="IPR049551">
    <property type="entry name" value="PKS_DH_C"/>
</dbReference>
<dbReference type="SMART" id="SM00825">
    <property type="entry name" value="PKS_KS"/>
    <property type="match status" value="2"/>
</dbReference>
<organism evidence="13 14">
    <name type="scientific">Ruminiclostridium cellulolyticum (strain ATCC 35319 / DSM 5812 / JCM 6584 / H10)</name>
    <name type="common">Clostridium cellulolyticum</name>
    <dbReference type="NCBI Taxonomy" id="394503"/>
    <lineage>
        <taxon>Bacteria</taxon>
        <taxon>Bacillati</taxon>
        <taxon>Bacillota</taxon>
        <taxon>Clostridia</taxon>
        <taxon>Eubacteriales</taxon>
        <taxon>Oscillospiraceae</taxon>
        <taxon>Ruminiclostridium</taxon>
    </lineage>
</organism>
<dbReference type="GO" id="GO:0006633">
    <property type="term" value="P:fatty acid biosynthetic process"/>
    <property type="evidence" value="ECO:0007669"/>
    <property type="project" value="InterPro"/>
</dbReference>
<dbReference type="InterPro" id="IPR018201">
    <property type="entry name" value="Ketoacyl_synth_AS"/>
</dbReference>
<dbReference type="Pfam" id="PF16197">
    <property type="entry name" value="KAsynt_C_assoc"/>
    <property type="match status" value="1"/>
</dbReference>
<evidence type="ECO:0000256" key="8">
    <source>
        <dbReference type="ARBA" id="ARBA00022737"/>
    </source>
</evidence>
<keyword evidence="7" id="KW-0808">Transferase</keyword>
<dbReference type="SUPFAM" id="SSF53901">
    <property type="entry name" value="Thiolase-like"/>
    <property type="match status" value="2"/>
</dbReference>
<dbReference type="FunFam" id="3.40.47.10:FF:000019">
    <property type="entry name" value="Polyketide synthase type I"/>
    <property type="match status" value="2"/>
</dbReference>
<dbReference type="Pfam" id="PF21089">
    <property type="entry name" value="PKS_DH_N"/>
    <property type="match status" value="3"/>
</dbReference>
<dbReference type="Pfam" id="PF14765">
    <property type="entry name" value="PS-DH"/>
    <property type="match status" value="2"/>
</dbReference>
<dbReference type="InterPro" id="IPR014031">
    <property type="entry name" value="Ketoacyl_synth_C"/>
</dbReference>
<comment type="subcellular location">
    <subcellularLocation>
        <location evidence="2">Cytoplasm</location>
    </subcellularLocation>
</comment>
<dbReference type="Pfam" id="PF22336">
    <property type="entry name" value="RhiE-like_linker"/>
    <property type="match status" value="2"/>
</dbReference>
<dbReference type="InterPro" id="IPR014030">
    <property type="entry name" value="Ketoacyl_synth_N"/>
</dbReference>
<evidence type="ECO:0000313" key="13">
    <source>
        <dbReference type="EMBL" id="ACL75233.1"/>
    </source>
</evidence>
<dbReference type="Pfam" id="PF02801">
    <property type="entry name" value="Ketoacyl-synt_C"/>
    <property type="match status" value="2"/>
</dbReference>
<dbReference type="Pfam" id="PF00109">
    <property type="entry name" value="ketoacyl-synt"/>
    <property type="match status" value="2"/>
</dbReference>
<proteinExistence type="predicted"/>
<feature type="domain" description="Carrier" evidence="10">
    <location>
        <begin position="330"/>
        <end position="404"/>
    </location>
</feature>
<dbReference type="Gene3D" id="1.10.1240.100">
    <property type="match status" value="1"/>
</dbReference>
<dbReference type="GO" id="GO:0071770">
    <property type="term" value="P:DIM/DIP cell wall layer assembly"/>
    <property type="evidence" value="ECO:0007669"/>
    <property type="project" value="TreeGrafter"/>
</dbReference>
<dbReference type="PROSITE" id="PS00606">
    <property type="entry name" value="KS3_1"/>
    <property type="match status" value="1"/>
</dbReference>
<dbReference type="RefSeq" id="WP_015924393.1">
    <property type="nucleotide sequence ID" value="NC_011898.1"/>
</dbReference>
<dbReference type="Gene3D" id="3.40.50.720">
    <property type="entry name" value="NAD(P)-binding Rossmann-like Domain"/>
    <property type="match status" value="2"/>
</dbReference>
<dbReference type="SMART" id="SM01294">
    <property type="entry name" value="PKS_PP_betabranch"/>
    <property type="match status" value="1"/>
</dbReference>
<dbReference type="InterPro" id="IPR036736">
    <property type="entry name" value="ACP-like_sf"/>
</dbReference>
<dbReference type="SUPFAM" id="SSF51735">
    <property type="entry name" value="NAD(P)-binding Rossmann-fold domains"/>
    <property type="match status" value="3"/>
</dbReference>
<feature type="region of interest" description="C-terminal hotdog fold" evidence="9">
    <location>
        <begin position="3347"/>
        <end position="3489"/>
    </location>
</feature>
<feature type="domain" description="PKS/mFAS DH" evidence="12">
    <location>
        <begin position="1"/>
        <end position="285"/>
    </location>
</feature>
<dbReference type="PROSITE" id="PS52019">
    <property type="entry name" value="PKS_MFAS_DH"/>
    <property type="match status" value="3"/>
</dbReference>
<dbReference type="GO" id="GO:0031177">
    <property type="term" value="F:phosphopantetheine binding"/>
    <property type="evidence" value="ECO:0007669"/>
    <property type="project" value="InterPro"/>
</dbReference>
<evidence type="ECO:0000256" key="4">
    <source>
        <dbReference type="ARBA" id="ARBA00022450"/>
    </source>
</evidence>
<feature type="active site" description="Proton donor; for dehydratase activity" evidence="9">
    <location>
        <position position="1733"/>
    </location>
</feature>
<dbReference type="GO" id="GO:0005886">
    <property type="term" value="C:plasma membrane"/>
    <property type="evidence" value="ECO:0007669"/>
    <property type="project" value="TreeGrafter"/>
</dbReference>
<accession>B8I8K0</accession>
<dbReference type="PANTHER" id="PTHR43775:SF37">
    <property type="entry name" value="SI:DKEY-61P9.11"/>
    <property type="match status" value="1"/>
</dbReference>
<dbReference type="HOGENOM" id="CLU_224754_0_0_9"/>
<comment type="caution">
    <text evidence="9">Lacks conserved residue(s) required for the propagation of feature annotation.</text>
</comment>